<dbReference type="EMBL" id="JAIQCV010000002">
    <property type="protein sequence ID" value="KAH1122499.1"/>
    <property type="molecule type" value="Genomic_DNA"/>
</dbReference>
<gene>
    <name evidence="2" type="ORF">J1N35_005659</name>
</gene>
<dbReference type="AlphaFoldDB" id="A0A9D3WEA4"/>
<feature type="compositionally biased region" description="Basic and acidic residues" evidence="1">
    <location>
        <begin position="156"/>
        <end position="190"/>
    </location>
</feature>
<dbReference type="Proteomes" id="UP000828251">
    <property type="component" value="Unassembled WGS sequence"/>
</dbReference>
<protein>
    <submittedName>
        <fullName evidence="2">Uncharacterized protein</fullName>
    </submittedName>
</protein>
<evidence type="ECO:0000313" key="3">
    <source>
        <dbReference type="Proteomes" id="UP000828251"/>
    </source>
</evidence>
<dbReference type="OrthoDB" id="998565at2759"/>
<reference evidence="2 3" key="1">
    <citation type="journal article" date="2021" name="Plant Biotechnol. J.">
        <title>Multi-omics assisted identification of the key and species-specific regulatory components of drought-tolerant mechanisms in Gossypium stocksii.</title>
        <authorList>
            <person name="Yu D."/>
            <person name="Ke L."/>
            <person name="Zhang D."/>
            <person name="Wu Y."/>
            <person name="Sun Y."/>
            <person name="Mei J."/>
            <person name="Sun J."/>
            <person name="Sun Y."/>
        </authorList>
    </citation>
    <scope>NUCLEOTIDE SEQUENCE [LARGE SCALE GENOMIC DNA]</scope>
    <source>
        <strain evidence="3">cv. E1</strain>
        <tissue evidence="2">Leaf</tissue>
    </source>
</reference>
<feature type="region of interest" description="Disordered" evidence="1">
    <location>
        <begin position="156"/>
        <end position="213"/>
    </location>
</feature>
<sequence length="213" mass="24416">MLQPSSKASYDKEFPSLEEYTEKNFTYAQKIPSKIQTDISSALAKISVAKATLNWQTENALAQNHTLKRIDSKISAIEAKVDDNTKMAKDLINLLQKRLDAVATELAALRHDFFSHLTQREKEIKNLKEQIKMLQETEQTKPRTYEVFQEINKQEVEKKKMKKATEVAEKEEAHQEEIKLSKRPIVDKSPPKSPPPKQASKSLMIRGNLNQNP</sequence>
<dbReference type="PANTHER" id="PTHR48435">
    <property type="entry name" value="POLYPROTEIN"/>
    <property type="match status" value="1"/>
</dbReference>
<dbReference type="PANTHER" id="PTHR48435:SF1">
    <property type="entry name" value="POLYPROTEIN"/>
    <property type="match status" value="1"/>
</dbReference>
<evidence type="ECO:0000256" key="1">
    <source>
        <dbReference type="SAM" id="MobiDB-lite"/>
    </source>
</evidence>
<accession>A0A9D3WEA4</accession>
<evidence type="ECO:0000313" key="2">
    <source>
        <dbReference type="EMBL" id="KAH1122499.1"/>
    </source>
</evidence>
<organism evidence="2 3">
    <name type="scientific">Gossypium stocksii</name>
    <dbReference type="NCBI Taxonomy" id="47602"/>
    <lineage>
        <taxon>Eukaryota</taxon>
        <taxon>Viridiplantae</taxon>
        <taxon>Streptophyta</taxon>
        <taxon>Embryophyta</taxon>
        <taxon>Tracheophyta</taxon>
        <taxon>Spermatophyta</taxon>
        <taxon>Magnoliopsida</taxon>
        <taxon>eudicotyledons</taxon>
        <taxon>Gunneridae</taxon>
        <taxon>Pentapetalae</taxon>
        <taxon>rosids</taxon>
        <taxon>malvids</taxon>
        <taxon>Malvales</taxon>
        <taxon>Malvaceae</taxon>
        <taxon>Malvoideae</taxon>
        <taxon>Gossypium</taxon>
    </lineage>
</organism>
<keyword evidence="3" id="KW-1185">Reference proteome</keyword>
<comment type="caution">
    <text evidence="2">The sequence shown here is derived from an EMBL/GenBank/DDBJ whole genome shotgun (WGS) entry which is preliminary data.</text>
</comment>
<name>A0A9D3WEA4_9ROSI</name>
<proteinExistence type="predicted"/>
<dbReference type="InterPro" id="IPR053098">
    <property type="entry name" value="Petuviruses_polyprotein"/>
</dbReference>